<dbReference type="InterPro" id="IPR012347">
    <property type="entry name" value="Ferritin-like"/>
</dbReference>
<dbReference type="Proteomes" id="UP000003688">
    <property type="component" value="Unassembled WGS sequence"/>
</dbReference>
<protein>
    <submittedName>
        <fullName evidence="4">Outer membrane protein-like protein</fullName>
    </submittedName>
</protein>
<feature type="domain" description="DUF4142" evidence="3">
    <location>
        <begin position="40"/>
        <end position="176"/>
    </location>
</feature>
<gene>
    <name evidence="4" type="ORF">Cflav_PD1922</name>
</gene>
<comment type="caution">
    <text evidence="4">The sequence shown here is derived from an EMBL/GenBank/DDBJ whole genome shotgun (WGS) entry which is preliminary data.</text>
</comment>
<feature type="signal peptide" evidence="2">
    <location>
        <begin position="1"/>
        <end position="28"/>
    </location>
</feature>
<dbReference type="EMBL" id="ABOX02000029">
    <property type="protein sequence ID" value="EEF59374.1"/>
    <property type="molecule type" value="Genomic_DNA"/>
</dbReference>
<evidence type="ECO:0000313" key="4">
    <source>
        <dbReference type="EMBL" id="EEF59374.1"/>
    </source>
</evidence>
<organism evidence="4 5">
    <name type="scientific">Pedosphaera parvula (strain Ellin514)</name>
    <dbReference type="NCBI Taxonomy" id="320771"/>
    <lineage>
        <taxon>Bacteria</taxon>
        <taxon>Pseudomonadati</taxon>
        <taxon>Verrucomicrobiota</taxon>
        <taxon>Pedosphaerae</taxon>
        <taxon>Pedosphaerales</taxon>
        <taxon>Pedosphaeraceae</taxon>
        <taxon>Pedosphaera</taxon>
    </lineage>
</organism>
<dbReference type="InterPro" id="IPR025419">
    <property type="entry name" value="DUF4142"/>
</dbReference>
<dbReference type="PANTHER" id="PTHR38593:SF1">
    <property type="entry name" value="BLR2558 PROTEIN"/>
    <property type="match status" value="1"/>
</dbReference>
<name>B9XLH1_PEDPL</name>
<reference evidence="4 5" key="1">
    <citation type="journal article" date="2011" name="J. Bacteriol.">
        <title>Genome sequence of 'Pedosphaera parvula' Ellin514, an aerobic Verrucomicrobial isolate from pasture soil.</title>
        <authorList>
            <person name="Kant R."/>
            <person name="van Passel M.W."/>
            <person name="Sangwan P."/>
            <person name="Palva A."/>
            <person name="Lucas S."/>
            <person name="Copeland A."/>
            <person name="Lapidus A."/>
            <person name="Glavina Del Rio T."/>
            <person name="Dalin E."/>
            <person name="Tice H."/>
            <person name="Bruce D."/>
            <person name="Goodwin L."/>
            <person name="Pitluck S."/>
            <person name="Chertkov O."/>
            <person name="Larimer F.W."/>
            <person name="Land M.L."/>
            <person name="Hauser L."/>
            <person name="Brettin T.S."/>
            <person name="Detter J.C."/>
            <person name="Han S."/>
            <person name="de Vos W.M."/>
            <person name="Janssen P.H."/>
            <person name="Smidt H."/>
        </authorList>
    </citation>
    <scope>NUCLEOTIDE SEQUENCE [LARGE SCALE GENOMIC DNA]</scope>
    <source>
        <strain evidence="4 5">Ellin514</strain>
    </source>
</reference>
<dbReference type="RefSeq" id="WP_007416660.1">
    <property type="nucleotide sequence ID" value="NZ_ABOX02000029.1"/>
</dbReference>
<feature type="chain" id="PRO_5002894459" evidence="2">
    <location>
        <begin position="29"/>
        <end position="190"/>
    </location>
</feature>
<accession>B9XLH1</accession>
<keyword evidence="5" id="KW-1185">Reference proteome</keyword>
<dbReference type="AlphaFoldDB" id="B9XLH1"/>
<evidence type="ECO:0000259" key="3">
    <source>
        <dbReference type="Pfam" id="PF13628"/>
    </source>
</evidence>
<dbReference type="PANTHER" id="PTHR38593">
    <property type="entry name" value="BLR2558 PROTEIN"/>
    <property type="match status" value="1"/>
</dbReference>
<dbReference type="Gene3D" id="1.20.1260.10">
    <property type="match status" value="1"/>
</dbReference>
<keyword evidence="2" id="KW-0732">Signal</keyword>
<feature type="region of interest" description="Disordered" evidence="1">
    <location>
        <begin position="169"/>
        <end position="190"/>
    </location>
</feature>
<dbReference type="OrthoDB" id="191115at2"/>
<evidence type="ECO:0000256" key="2">
    <source>
        <dbReference type="SAM" id="SignalP"/>
    </source>
</evidence>
<sequence length="190" mass="20992" precursor="true">MKINSLFRSTALGAVLALGLLTTFRAAAADTDQHGQFTAKDFKFVTDAAKGGMTEVELGQLAQQKASNQAVKDFGQKMVDDHKKANDELMQLVSQKGATLPTDVTSTGEKRVEDHLRNLSGADFDKAYMDHMVKDHKKDVKEFERMSKDAKDPELRAWAAKTLPTLEQHLQMAESLDQTAKGEKHQSTAQ</sequence>
<proteinExistence type="predicted"/>
<dbReference type="Pfam" id="PF13628">
    <property type="entry name" value="DUF4142"/>
    <property type="match status" value="1"/>
</dbReference>
<evidence type="ECO:0000313" key="5">
    <source>
        <dbReference type="Proteomes" id="UP000003688"/>
    </source>
</evidence>
<evidence type="ECO:0000256" key="1">
    <source>
        <dbReference type="SAM" id="MobiDB-lite"/>
    </source>
</evidence>
<dbReference type="STRING" id="320771.Cflav_PD1922"/>
<feature type="compositionally biased region" description="Basic and acidic residues" evidence="1">
    <location>
        <begin position="180"/>
        <end position="190"/>
    </location>
</feature>